<sequence length="1276" mass="144740">MASPITPVLKSSARSAYRALFRASGTTFAGDDRVLYGMHASIWIRSVVIEEFSAFRDKVRTETVAGRQEVDPVEYEARVKHAFEVADVLKKNVVQAEKQGEGEHTAWKLRMTSDTELGSNEGVKAPYSRPTRGEPRLKCGEDPNAVAPLPPRSLQHMVSNSTRSHSPTASSSSSPPEPNPTPAEQEYEYDRLRVQAVRNRLNQVNIRVSASPTGREFMTERILVEDKLSALVARMEFLASDMHDKLYPPSSNSAPAQTLVELLLDHLPISPQSNVDPVGPPVQLRQYIRFLQSAAKHTIALRNETLSLMPEIRIAIAELVETPSPGTRSPNNAIDSLRAIQWRLLMIKRGIQGIAKSRRVFYSKTAIMLDALRLAMANVSYAHDCVEDLEMNGPRVEDARSLVEEIEKSAKGSYLPDLRKEMERRLQAGVAWKRVEETMVSHGLSPTLIYLTRKVYHRIRQYEENYPRVLDFVAKAQRKGDIEGAKRWRRKPFTRSQRLLNTMQGHMETFNIALNRLIARHPQNDEKAGFLHKAKQALDLSMDVTSEHIVAIRNQAEHATWLEWASTVATRLDLVGELVERTVAADRYLEQYIRGEPGGWELDVCEKDLFFDARTQLIIIYDVAWRLEKRMKQDVEDLREVSVLLCEEGQSDFEDLRTFTGWHKRVKAKFSSWEGREYNAQRSPSDATRNSPKTSKLKKAQLKQLQPEPTKPDTTEPAFQTAVQKITYFQAKLLEIQGNMKVQIINLDGVAKAIGVEADRLHPFVHCKHILQFDISSALQELLQAITDTAPKQKKHTTQEDSTAIWLEFRILAVQLWIVKRLLLQTRLEIDDEMVHAQARNSLQDIETQISEMSLVVATLRDTFHRVRPERAGQLPREGWANNLFVKDNVEDDLESPDPVSATGSSQSALSQRNHTGAPVSQSILLDNLAIVAAYSRQESATWKIERFLSRIEEVYHRVSRVIGCLDQLAQSLQVAQDRTHPVVSCKHVLQLDSFSSLDMMLRILRKRTPKNQIELDQGMGQALWLNSRLPEVQLEVVKIRLWAFHSTMKSQDLPRQQKALIRSIRGRMKVAHSLLRNSREEFGLYGSQGKFGIELDEANESEDLFADDPTNEAGRMEARDDSTPSEVEHESASLEEPDEAQEHMAPDDRSKYISRGKLMAAHRSRVIPGLKEEDLEEMFVRGSGPGGQAINKTSSSVSLIHRPTGIRVQCQATRSREQNRKIARKIMLEKLDQLANPGLSKLEVQQEKIRAQKRQRAKKAKKRAKLREEASSNAG</sequence>
<protein>
    <recommendedName>
        <fullName evidence="6">Prokaryotic-type class I peptide chain release factors domain-containing protein</fullName>
    </recommendedName>
</protein>
<feature type="region of interest" description="Disordered" evidence="5">
    <location>
        <begin position="1246"/>
        <end position="1276"/>
    </location>
</feature>
<dbReference type="GO" id="GO:0005739">
    <property type="term" value="C:mitochondrion"/>
    <property type="evidence" value="ECO:0007669"/>
    <property type="project" value="UniProtKB-SubCell"/>
</dbReference>
<dbReference type="CDD" id="cd20267">
    <property type="entry name" value="Complex1_LYR_LYRM7"/>
    <property type="match status" value="1"/>
</dbReference>
<organism evidence="7 8">
    <name type="scientific">Rhizoctonia solani</name>
    <dbReference type="NCBI Taxonomy" id="456999"/>
    <lineage>
        <taxon>Eukaryota</taxon>
        <taxon>Fungi</taxon>
        <taxon>Dikarya</taxon>
        <taxon>Basidiomycota</taxon>
        <taxon>Agaricomycotina</taxon>
        <taxon>Agaricomycetes</taxon>
        <taxon>Cantharellales</taxon>
        <taxon>Ceratobasidiaceae</taxon>
        <taxon>Rhizoctonia</taxon>
    </lineage>
</organism>
<feature type="region of interest" description="Disordered" evidence="5">
    <location>
        <begin position="1105"/>
        <end position="1148"/>
    </location>
</feature>
<dbReference type="Proteomes" id="UP000663827">
    <property type="component" value="Unassembled WGS sequence"/>
</dbReference>
<evidence type="ECO:0000313" key="8">
    <source>
        <dbReference type="Proteomes" id="UP000663827"/>
    </source>
</evidence>
<feature type="compositionally biased region" description="Polar residues" evidence="5">
    <location>
        <begin position="680"/>
        <end position="694"/>
    </location>
</feature>
<feature type="compositionally biased region" description="Basic residues" evidence="5">
    <location>
        <begin position="1252"/>
        <end position="1266"/>
    </location>
</feature>
<feature type="compositionally biased region" description="Basic and acidic residues" evidence="5">
    <location>
        <begin position="1115"/>
        <end position="1133"/>
    </location>
</feature>
<feature type="compositionally biased region" description="Basic and acidic residues" evidence="5">
    <location>
        <begin position="1267"/>
        <end position="1276"/>
    </location>
</feature>
<feature type="region of interest" description="Disordered" evidence="5">
    <location>
        <begin position="894"/>
        <end position="914"/>
    </location>
</feature>
<evidence type="ECO:0000256" key="2">
    <source>
        <dbReference type="ARBA" id="ARBA00010835"/>
    </source>
</evidence>
<accession>A0A8H3DYY9</accession>
<dbReference type="EMBL" id="CAJNJQ010000446">
    <property type="protein sequence ID" value="CAE7079018.1"/>
    <property type="molecule type" value="Genomic_DNA"/>
</dbReference>
<evidence type="ECO:0000256" key="5">
    <source>
        <dbReference type="SAM" id="MobiDB-lite"/>
    </source>
</evidence>
<dbReference type="GO" id="GO:0003747">
    <property type="term" value="F:translation release factor activity"/>
    <property type="evidence" value="ECO:0007669"/>
    <property type="project" value="InterPro"/>
</dbReference>
<dbReference type="Gene3D" id="3.30.160.20">
    <property type="match status" value="1"/>
</dbReference>
<dbReference type="GO" id="GO:0034551">
    <property type="term" value="P:mitochondrial respiratory chain complex III assembly"/>
    <property type="evidence" value="ECO:0007669"/>
    <property type="project" value="InterPro"/>
</dbReference>
<evidence type="ECO:0000313" key="7">
    <source>
        <dbReference type="EMBL" id="CAE7079018.1"/>
    </source>
</evidence>
<dbReference type="InterPro" id="IPR045853">
    <property type="entry name" value="Pep_chain_release_fac_I_sf"/>
</dbReference>
<comment type="caution">
    <text evidence="7">The sequence shown here is derived from an EMBL/GenBank/DDBJ whole genome shotgun (WGS) entry which is preliminary data.</text>
</comment>
<feature type="region of interest" description="Disordered" evidence="5">
    <location>
        <begin position="96"/>
        <end position="185"/>
    </location>
</feature>
<evidence type="ECO:0000256" key="3">
    <source>
        <dbReference type="ARBA" id="ARBA00022946"/>
    </source>
</evidence>
<comment type="similarity">
    <text evidence="2">Belongs to the prokaryotic/mitochondrial release factor family.</text>
</comment>
<dbReference type="InterPro" id="IPR052405">
    <property type="entry name" value="Mito_Transl_Release_Factor"/>
</dbReference>
<dbReference type="PANTHER" id="PTHR46203:SF1">
    <property type="entry name" value="MITOCHONDRIAL TRANSLATION RELEASE FACTOR IN RESCUE"/>
    <property type="match status" value="1"/>
</dbReference>
<keyword evidence="3" id="KW-0809">Transit peptide</keyword>
<feature type="compositionally biased region" description="Basic and acidic residues" evidence="5">
    <location>
        <begin position="131"/>
        <end position="141"/>
    </location>
</feature>
<dbReference type="Pfam" id="PF00472">
    <property type="entry name" value="RF-1"/>
    <property type="match status" value="1"/>
</dbReference>
<keyword evidence="4" id="KW-0496">Mitochondrion</keyword>
<name>A0A8H3DYY9_9AGAM</name>
<feature type="compositionally biased region" description="Low complexity" evidence="5">
    <location>
        <begin position="159"/>
        <end position="174"/>
    </location>
</feature>
<feature type="domain" description="Prokaryotic-type class I peptide chain release factors" evidence="6">
    <location>
        <begin position="1171"/>
        <end position="1263"/>
    </location>
</feature>
<reference evidence="7" key="1">
    <citation type="submission" date="2021-01" db="EMBL/GenBank/DDBJ databases">
        <authorList>
            <person name="Kaushik A."/>
        </authorList>
    </citation>
    <scope>NUCLEOTIDE SEQUENCE</scope>
    <source>
        <strain evidence="7">AG5</strain>
    </source>
</reference>
<dbReference type="InterPro" id="IPR045298">
    <property type="entry name" value="Complex1_LYR_LYRM7"/>
</dbReference>
<gene>
    <name evidence="7" type="ORF">RDB_LOCUS22168</name>
</gene>
<proteinExistence type="inferred from homology"/>
<evidence type="ECO:0000259" key="6">
    <source>
        <dbReference type="Pfam" id="PF00472"/>
    </source>
</evidence>
<evidence type="ECO:0000256" key="1">
    <source>
        <dbReference type="ARBA" id="ARBA00004173"/>
    </source>
</evidence>
<dbReference type="FunFam" id="3.30.160.20:FF:000065">
    <property type="entry name" value="Peptidyl-tRNA hydrolase domain protein"/>
    <property type="match status" value="1"/>
</dbReference>
<feature type="region of interest" description="Disordered" evidence="5">
    <location>
        <begin position="677"/>
        <end position="717"/>
    </location>
</feature>
<dbReference type="GO" id="GO:0032543">
    <property type="term" value="P:mitochondrial translation"/>
    <property type="evidence" value="ECO:0007669"/>
    <property type="project" value="UniProtKB-ARBA"/>
</dbReference>
<dbReference type="PANTHER" id="PTHR46203">
    <property type="entry name" value="PROBABLE PEPTIDE CHAIN RELEASE FACTOR C12ORF65"/>
    <property type="match status" value="1"/>
</dbReference>
<dbReference type="InterPro" id="IPR000352">
    <property type="entry name" value="Pep_chain_release_fac_I"/>
</dbReference>
<feature type="compositionally biased region" description="Polar residues" evidence="5">
    <location>
        <begin position="902"/>
        <end position="914"/>
    </location>
</feature>
<comment type="subcellular location">
    <subcellularLocation>
        <location evidence="1">Mitochondrion</location>
    </subcellularLocation>
</comment>
<dbReference type="SUPFAM" id="SSF75620">
    <property type="entry name" value="Release factor"/>
    <property type="match status" value="1"/>
</dbReference>
<evidence type="ECO:0000256" key="4">
    <source>
        <dbReference type="ARBA" id="ARBA00023128"/>
    </source>
</evidence>
<dbReference type="AlphaFoldDB" id="A0A8H3DYY9"/>